<proteinExistence type="predicted"/>
<feature type="signal peptide" evidence="4">
    <location>
        <begin position="1"/>
        <end position="22"/>
    </location>
</feature>
<dbReference type="PROSITE" id="PS51450">
    <property type="entry name" value="LRR"/>
    <property type="match status" value="1"/>
</dbReference>
<dbReference type="Gene3D" id="3.80.10.10">
    <property type="entry name" value="Ribonuclease Inhibitor"/>
    <property type="match status" value="1"/>
</dbReference>
<evidence type="ECO:0000313" key="5">
    <source>
        <dbReference type="Proteomes" id="UP000515158"/>
    </source>
</evidence>
<dbReference type="InterPro" id="IPR026906">
    <property type="entry name" value="LRR_5"/>
</dbReference>
<evidence type="ECO:0000256" key="2">
    <source>
        <dbReference type="ARBA" id="ARBA00022729"/>
    </source>
</evidence>
<keyword evidence="3" id="KW-0677">Repeat</keyword>
<reference evidence="6" key="1">
    <citation type="submission" date="2025-08" db="UniProtKB">
        <authorList>
            <consortium name="RefSeq"/>
        </authorList>
    </citation>
    <scope>IDENTIFICATION</scope>
    <source>
        <tissue evidence="6">Total insect</tissue>
    </source>
</reference>
<keyword evidence="5" id="KW-1185">Reference proteome</keyword>
<protein>
    <submittedName>
        <fullName evidence="6">Chondroadherin</fullName>
    </submittedName>
</protein>
<dbReference type="InParanoid" id="A0A6P8ZMA9"/>
<dbReference type="Pfam" id="PF13306">
    <property type="entry name" value="LRR_5"/>
    <property type="match status" value="1"/>
</dbReference>
<evidence type="ECO:0000256" key="4">
    <source>
        <dbReference type="SAM" id="SignalP"/>
    </source>
</evidence>
<dbReference type="Pfam" id="PF13855">
    <property type="entry name" value="LRR_8"/>
    <property type="match status" value="1"/>
</dbReference>
<dbReference type="GO" id="GO:0005615">
    <property type="term" value="C:extracellular space"/>
    <property type="evidence" value="ECO:0007669"/>
    <property type="project" value="TreeGrafter"/>
</dbReference>
<evidence type="ECO:0000313" key="6">
    <source>
        <dbReference type="RefSeq" id="XP_034240284.1"/>
    </source>
</evidence>
<dbReference type="InterPro" id="IPR003591">
    <property type="entry name" value="Leu-rich_rpt_typical-subtyp"/>
</dbReference>
<feature type="chain" id="PRO_5027981644" evidence="4">
    <location>
        <begin position="23"/>
        <end position="420"/>
    </location>
</feature>
<evidence type="ECO:0000256" key="1">
    <source>
        <dbReference type="ARBA" id="ARBA00022614"/>
    </source>
</evidence>
<sequence length="420" mass="46365">MSSRPALCLTLLTALLALRVSASTANAPAGPVGADQINTCPAECFCLSKSEVLCNTGGLTKIPLDELPTTVKQLTLHKNSFSHIKTEAFAGLRLLRNLSLDHNNITVIKAFAFRGLPRLRELSIQHTPLAVLSAFSFAGLQNLDAVRLSHNRIHRVEGQAFAGTTNVNWLLLDRNPLKVVASKAFSGLTNVKHLIFPSGVSRLEEDAFQGLDHVGLLRLAYMDLVSVDPFTFRGLRHVHVLTIQDSDLGLVRGKVFEGMAHVLNLILKNNKIDALEEFHIVPANKVINLRFEGNHLLQNPAPGAVQIHLAGNLTVTKNHFPCDCRLHAVLFGPLANHSDFRAHNYCIKPLHVNAQAMAAMSSMDAAALARCPEHIWCEEEMPHGFSSCITFKNNFLRSFLVHFPCTYDENVVNSRYHYSL</sequence>
<dbReference type="GeneID" id="117644776"/>
<dbReference type="PANTHER" id="PTHR24373">
    <property type="entry name" value="SLIT RELATED LEUCINE-RICH REPEAT NEURONAL PROTEIN"/>
    <property type="match status" value="1"/>
</dbReference>
<evidence type="ECO:0000256" key="3">
    <source>
        <dbReference type="ARBA" id="ARBA00022737"/>
    </source>
</evidence>
<organism evidence="6">
    <name type="scientific">Thrips palmi</name>
    <name type="common">Melon thrips</name>
    <dbReference type="NCBI Taxonomy" id="161013"/>
    <lineage>
        <taxon>Eukaryota</taxon>
        <taxon>Metazoa</taxon>
        <taxon>Ecdysozoa</taxon>
        <taxon>Arthropoda</taxon>
        <taxon>Hexapoda</taxon>
        <taxon>Insecta</taxon>
        <taxon>Pterygota</taxon>
        <taxon>Neoptera</taxon>
        <taxon>Paraneoptera</taxon>
        <taxon>Thysanoptera</taxon>
        <taxon>Terebrantia</taxon>
        <taxon>Thripoidea</taxon>
        <taxon>Thripidae</taxon>
        <taxon>Thrips</taxon>
    </lineage>
</organism>
<keyword evidence="2 4" id="KW-0732">Signal</keyword>
<dbReference type="InterPro" id="IPR050328">
    <property type="entry name" value="Dev_Immune_Receptor"/>
</dbReference>
<dbReference type="GO" id="GO:0031012">
    <property type="term" value="C:extracellular matrix"/>
    <property type="evidence" value="ECO:0007669"/>
    <property type="project" value="TreeGrafter"/>
</dbReference>
<dbReference type="InterPro" id="IPR032675">
    <property type="entry name" value="LRR_dom_sf"/>
</dbReference>
<dbReference type="RefSeq" id="XP_034240284.1">
    <property type="nucleotide sequence ID" value="XM_034384393.1"/>
</dbReference>
<gene>
    <name evidence="6" type="primary">LOC117644776</name>
</gene>
<dbReference type="SMART" id="SM00369">
    <property type="entry name" value="LRR_TYP"/>
    <property type="match status" value="5"/>
</dbReference>
<dbReference type="OrthoDB" id="6363818at2759"/>
<name>A0A6P8ZMA9_THRPL</name>
<dbReference type="KEGG" id="tpal:117644776"/>
<dbReference type="Proteomes" id="UP000515158">
    <property type="component" value="Unplaced"/>
</dbReference>
<accession>A0A6P8ZMA9</accession>
<dbReference type="SUPFAM" id="SSF52058">
    <property type="entry name" value="L domain-like"/>
    <property type="match status" value="1"/>
</dbReference>
<dbReference type="AlphaFoldDB" id="A0A6P8ZMA9"/>
<dbReference type="PANTHER" id="PTHR24373:SF370">
    <property type="entry name" value="FISH-LIPS, ISOFORM E"/>
    <property type="match status" value="1"/>
</dbReference>
<dbReference type="InterPro" id="IPR001611">
    <property type="entry name" value="Leu-rich_rpt"/>
</dbReference>
<keyword evidence="1" id="KW-0433">Leucine-rich repeat</keyword>